<gene>
    <name evidence="1" type="ORF">MRATA1EN3_LOCUS23555</name>
</gene>
<reference evidence="1" key="1">
    <citation type="submission" date="2023-05" db="EMBL/GenBank/DDBJ databases">
        <authorList>
            <consortium name="ELIXIR-Norway"/>
        </authorList>
    </citation>
    <scope>NUCLEOTIDE SEQUENCE</scope>
</reference>
<name>A0ACB0FHZ3_RANTA</name>
<evidence type="ECO:0000313" key="1">
    <source>
        <dbReference type="EMBL" id="CAI9712342.1"/>
    </source>
</evidence>
<accession>A0ACB0FHZ3</accession>
<evidence type="ECO:0000313" key="2">
    <source>
        <dbReference type="Proteomes" id="UP001162501"/>
    </source>
</evidence>
<dbReference type="Proteomes" id="UP001162501">
    <property type="component" value="Chromosome 7"/>
</dbReference>
<dbReference type="EMBL" id="OX596091">
    <property type="protein sequence ID" value="CAI9712342.1"/>
    <property type="molecule type" value="Genomic_DNA"/>
</dbReference>
<organism evidence="1 2">
    <name type="scientific">Rangifer tarandus platyrhynchus</name>
    <name type="common">Svalbard reindeer</name>
    <dbReference type="NCBI Taxonomy" id="3082113"/>
    <lineage>
        <taxon>Eukaryota</taxon>
        <taxon>Metazoa</taxon>
        <taxon>Chordata</taxon>
        <taxon>Craniata</taxon>
        <taxon>Vertebrata</taxon>
        <taxon>Euteleostomi</taxon>
        <taxon>Mammalia</taxon>
        <taxon>Eutheria</taxon>
        <taxon>Laurasiatheria</taxon>
        <taxon>Artiodactyla</taxon>
        <taxon>Ruminantia</taxon>
        <taxon>Pecora</taxon>
        <taxon>Cervidae</taxon>
        <taxon>Odocoileinae</taxon>
        <taxon>Rangifer</taxon>
    </lineage>
</organism>
<proteinExistence type="predicted"/>
<protein>
    <submittedName>
        <fullName evidence="1">Uncharacterized protein</fullName>
    </submittedName>
</protein>
<sequence>MLPFFGSVTSTLDTDVHAGGFKWGLGCSRMWGPLADVKIMGGTCGTASSEGTALLPASVNKKEVQLMEKRAELHLGEQLDKGRVALHTCSGSKHQCQGAKVRRLSEVETKELQPKPPPELLLDMSASIGVKRQEASSIAGGNADSHMQKAEILAGGNADAVQPLWKTDLQVLTTLGALLPYKPADTLLGSYPHRNLNTDADVHSSFIPNC</sequence>